<protein>
    <submittedName>
        <fullName evidence="2">Uncharacterized protein</fullName>
    </submittedName>
</protein>
<dbReference type="EMBL" id="LR589136">
    <property type="protein sequence ID" value="VTP02558.1"/>
    <property type="molecule type" value="Genomic_DNA"/>
</dbReference>
<organism evidence="2">
    <name type="scientific">Mycobacterium riyadhense</name>
    <dbReference type="NCBI Taxonomy" id="486698"/>
    <lineage>
        <taxon>Bacteria</taxon>
        <taxon>Bacillati</taxon>
        <taxon>Actinomycetota</taxon>
        <taxon>Actinomycetes</taxon>
        <taxon>Mycobacteriales</taxon>
        <taxon>Mycobacteriaceae</taxon>
        <taxon>Mycobacterium</taxon>
    </lineage>
</organism>
<sequence length="115" mass="12897">MCSVPMYGVIQSDGLVQRVLERAFAPWRERNVAAGRLRSGTYPVNDCAAERVRGNAQRRKRMTGHRVGAGQQPQQDVFGADEVVLQFACRLLCENNSATRRIGEFLEHSPITLRP</sequence>
<accession>A0A653EYV1</accession>
<evidence type="ECO:0000313" key="2">
    <source>
        <dbReference type="EMBL" id="VTP02558.1"/>
    </source>
</evidence>
<proteinExistence type="predicted"/>
<name>A0A653EYV1_9MYCO</name>
<feature type="region of interest" description="Disordered" evidence="1">
    <location>
        <begin position="54"/>
        <end position="73"/>
    </location>
</feature>
<dbReference type="AlphaFoldDB" id="A0A653EYV1"/>
<gene>
    <name evidence="2" type="ORF">BIN_B_04579</name>
</gene>
<reference evidence="2" key="1">
    <citation type="submission" date="2019-05" db="EMBL/GenBank/DDBJ databases">
        <authorList>
            <person name="Naeem R."/>
            <person name="Antony C."/>
            <person name="Guan Q."/>
        </authorList>
    </citation>
    <scope>NUCLEOTIDE SEQUENCE</scope>
    <source>
        <strain evidence="2">2</strain>
    </source>
</reference>
<evidence type="ECO:0000256" key="1">
    <source>
        <dbReference type="SAM" id="MobiDB-lite"/>
    </source>
</evidence>